<name>A0A939NKN8_SERMA</name>
<dbReference type="InterPro" id="IPR001031">
    <property type="entry name" value="Thioesterase"/>
</dbReference>
<sequence>MPWPAVEKAGHHVRYGRQRRGVDSRVQPRGPYHLAGYSSGGVLAYAIAEQLQSAGEAVAFWG</sequence>
<evidence type="ECO:0000259" key="2">
    <source>
        <dbReference type="Pfam" id="PF00975"/>
    </source>
</evidence>
<feature type="domain" description="Thioesterase" evidence="2">
    <location>
        <begin position="25"/>
        <end position="60"/>
    </location>
</feature>
<evidence type="ECO:0000313" key="3">
    <source>
        <dbReference type="EMBL" id="MBO2007289.1"/>
    </source>
</evidence>
<dbReference type="AlphaFoldDB" id="A0A939NKN8"/>
<dbReference type="Pfam" id="PF00975">
    <property type="entry name" value="Thioesterase"/>
    <property type="match status" value="1"/>
</dbReference>
<dbReference type="InterPro" id="IPR029058">
    <property type="entry name" value="AB_hydrolase_fold"/>
</dbReference>
<accession>A0A939NKN8</accession>
<proteinExistence type="predicted"/>
<comment type="caution">
    <text evidence="3">The sequence shown here is derived from an EMBL/GenBank/DDBJ whole genome shotgun (WGS) entry which is preliminary data.</text>
</comment>
<evidence type="ECO:0000256" key="1">
    <source>
        <dbReference type="SAM" id="MobiDB-lite"/>
    </source>
</evidence>
<dbReference type="EMBL" id="JAGETR010000166">
    <property type="protein sequence ID" value="MBO2007289.1"/>
    <property type="molecule type" value="Genomic_DNA"/>
</dbReference>
<feature type="region of interest" description="Disordered" evidence="1">
    <location>
        <begin position="1"/>
        <end position="27"/>
    </location>
</feature>
<gene>
    <name evidence="3" type="ORF">J4732_19755</name>
</gene>
<dbReference type="Gene3D" id="3.40.50.1820">
    <property type="entry name" value="alpha/beta hydrolase"/>
    <property type="match status" value="1"/>
</dbReference>
<reference evidence="3" key="1">
    <citation type="submission" date="2021-03" db="EMBL/GenBank/DDBJ databases">
        <title>Molecular epidemiology and mechanisms of colistin and carbapenem resistance in Enterobacteriaceae from clinical isolates, the environment and porcine samples in Pretoria, South Africa.</title>
        <authorList>
            <person name="Bogoshi D."/>
            <person name="Mbelle N.M."/>
            <person name="Naidoo V."/>
            <person name="Osei Sekyere J."/>
        </authorList>
    </citation>
    <scope>NUCLEOTIDE SEQUENCE</scope>
    <source>
        <strain evidence="3">C080</strain>
    </source>
</reference>
<protein>
    <recommendedName>
        <fullName evidence="2">Thioesterase domain-containing protein</fullName>
    </recommendedName>
</protein>
<dbReference type="SUPFAM" id="SSF53474">
    <property type="entry name" value="alpha/beta-Hydrolases"/>
    <property type="match status" value="1"/>
</dbReference>
<organism evidence="3">
    <name type="scientific">Serratia marcescens</name>
    <dbReference type="NCBI Taxonomy" id="615"/>
    <lineage>
        <taxon>Bacteria</taxon>
        <taxon>Pseudomonadati</taxon>
        <taxon>Pseudomonadota</taxon>
        <taxon>Gammaproteobacteria</taxon>
        <taxon>Enterobacterales</taxon>
        <taxon>Yersiniaceae</taxon>
        <taxon>Serratia</taxon>
    </lineage>
</organism>